<dbReference type="Proteomes" id="UP000772434">
    <property type="component" value="Unassembled WGS sequence"/>
</dbReference>
<evidence type="ECO:0000313" key="1">
    <source>
        <dbReference type="EMBL" id="KAF9062854.1"/>
    </source>
</evidence>
<organism evidence="1 2">
    <name type="scientific">Rhodocollybia butyracea</name>
    <dbReference type="NCBI Taxonomy" id="206335"/>
    <lineage>
        <taxon>Eukaryota</taxon>
        <taxon>Fungi</taxon>
        <taxon>Dikarya</taxon>
        <taxon>Basidiomycota</taxon>
        <taxon>Agaricomycotina</taxon>
        <taxon>Agaricomycetes</taxon>
        <taxon>Agaricomycetidae</taxon>
        <taxon>Agaricales</taxon>
        <taxon>Marasmiineae</taxon>
        <taxon>Omphalotaceae</taxon>
        <taxon>Rhodocollybia</taxon>
    </lineage>
</organism>
<reference evidence="1" key="1">
    <citation type="submission" date="2020-11" db="EMBL/GenBank/DDBJ databases">
        <authorList>
            <consortium name="DOE Joint Genome Institute"/>
            <person name="Ahrendt S."/>
            <person name="Riley R."/>
            <person name="Andreopoulos W."/>
            <person name="Labutti K."/>
            <person name="Pangilinan J."/>
            <person name="Ruiz-Duenas F.J."/>
            <person name="Barrasa J.M."/>
            <person name="Sanchez-Garcia M."/>
            <person name="Camarero S."/>
            <person name="Miyauchi S."/>
            <person name="Serrano A."/>
            <person name="Linde D."/>
            <person name="Babiker R."/>
            <person name="Drula E."/>
            <person name="Ayuso-Fernandez I."/>
            <person name="Pacheco R."/>
            <person name="Padilla G."/>
            <person name="Ferreira P."/>
            <person name="Barriuso J."/>
            <person name="Kellner H."/>
            <person name="Castanera R."/>
            <person name="Alfaro M."/>
            <person name="Ramirez L."/>
            <person name="Pisabarro A.G."/>
            <person name="Kuo A."/>
            <person name="Tritt A."/>
            <person name="Lipzen A."/>
            <person name="He G."/>
            <person name="Yan M."/>
            <person name="Ng V."/>
            <person name="Cullen D."/>
            <person name="Martin F."/>
            <person name="Rosso M.-N."/>
            <person name="Henrissat B."/>
            <person name="Hibbett D."/>
            <person name="Martinez A.T."/>
            <person name="Grigoriev I.V."/>
        </authorList>
    </citation>
    <scope>NUCLEOTIDE SEQUENCE</scope>
    <source>
        <strain evidence="1">AH 40177</strain>
    </source>
</reference>
<dbReference type="EMBL" id="JADNRY010000160">
    <property type="protein sequence ID" value="KAF9062854.1"/>
    <property type="molecule type" value="Genomic_DNA"/>
</dbReference>
<evidence type="ECO:0000313" key="2">
    <source>
        <dbReference type="Proteomes" id="UP000772434"/>
    </source>
</evidence>
<gene>
    <name evidence="1" type="ORF">BDP27DRAFT_1406067</name>
</gene>
<dbReference type="AlphaFoldDB" id="A0A9P5U1X4"/>
<proteinExistence type="predicted"/>
<protein>
    <submittedName>
        <fullName evidence="1">Uncharacterized protein</fullName>
    </submittedName>
</protein>
<comment type="caution">
    <text evidence="1">The sequence shown here is derived from an EMBL/GenBank/DDBJ whole genome shotgun (WGS) entry which is preliminary data.</text>
</comment>
<sequence>MIHKEGVLGLRRRRRQKLWWMGKGTWGVEHLSVNEERRRRLKMDVELSLSGVETTRPKIPLLVKPMKRLKLEYTEVLRLCFRDTLAVFCLLVSSTGNKETRNERSATLEDDKLVEYPSNSILEYGGPGDDLDSFIAPIRKEYLGFYKEWVPLVPDTPVMHAPSNTLWNRVNQCPPVEYYIGYWHIWEGGPLPAPSPPEAPDFLNKKNDTLTQLRVKNISKYPEMASSNSASASNTSTLVKDNLSTPAPLAIGRPKRDNYYPIPPPSCNPNSLHSAKTSSLDHLIKIWHPLLT</sequence>
<feature type="non-terminal residue" evidence="1">
    <location>
        <position position="292"/>
    </location>
</feature>
<accession>A0A9P5U1X4</accession>
<dbReference type="OrthoDB" id="3016040at2759"/>
<keyword evidence="2" id="KW-1185">Reference proteome</keyword>
<name>A0A9P5U1X4_9AGAR</name>